<accession>A0ABS7NJF2</accession>
<sequence length="128" mass="14365">MKDIFKTAKGKYVAPVPIESLLFEDQHVEQVCVVGSGLPQPVAITVLSQETTDAVPEHEIRQSLSQSLDRVNAQLGRHEQLGRIIVVPDEWTVENEFLTPTMKIKRELIEEKYETVVAMPADSEVVLL</sequence>
<dbReference type="Gene3D" id="3.30.300.30">
    <property type="match status" value="1"/>
</dbReference>
<keyword evidence="1" id="KW-0547">Nucleotide-binding</keyword>
<dbReference type="InterPro" id="IPR045851">
    <property type="entry name" value="AMP-bd_C_sf"/>
</dbReference>
<dbReference type="RefSeq" id="WP_222509405.1">
    <property type="nucleotide sequence ID" value="NZ_JAHVJA010000009.1"/>
</dbReference>
<comment type="caution">
    <text evidence="3">The sequence shown here is derived from an EMBL/GenBank/DDBJ whole genome shotgun (WGS) entry which is preliminary data.</text>
</comment>
<dbReference type="EMBL" id="JAHVJA010000009">
    <property type="protein sequence ID" value="MBY6141331.1"/>
    <property type="molecule type" value="Genomic_DNA"/>
</dbReference>
<gene>
    <name evidence="3" type="ORF">KUV26_17980</name>
</gene>
<dbReference type="Proteomes" id="UP000766629">
    <property type="component" value="Unassembled WGS sequence"/>
</dbReference>
<dbReference type="PANTHER" id="PTHR43272:SF33">
    <property type="entry name" value="AMP-BINDING DOMAIN-CONTAINING PROTEIN-RELATED"/>
    <property type="match status" value="1"/>
</dbReference>
<evidence type="ECO:0008006" key="5">
    <source>
        <dbReference type="Google" id="ProtNLM"/>
    </source>
</evidence>
<keyword evidence="4" id="KW-1185">Reference proteome</keyword>
<organism evidence="3 4">
    <name type="scientific">Leisingera daeponensis</name>
    <dbReference type="NCBI Taxonomy" id="405746"/>
    <lineage>
        <taxon>Bacteria</taxon>
        <taxon>Pseudomonadati</taxon>
        <taxon>Pseudomonadota</taxon>
        <taxon>Alphaproteobacteria</taxon>
        <taxon>Rhodobacterales</taxon>
        <taxon>Roseobacteraceae</taxon>
        <taxon>Leisingera</taxon>
    </lineage>
</organism>
<evidence type="ECO:0000256" key="1">
    <source>
        <dbReference type="ARBA" id="ARBA00022741"/>
    </source>
</evidence>
<evidence type="ECO:0000313" key="4">
    <source>
        <dbReference type="Proteomes" id="UP000766629"/>
    </source>
</evidence>
<evidence type="ECO:0000313" key="3">
    <source>
        <dbReference type="EMBL" id="MBY6141331.1"/>
    </source>
</evidence>
<evidence type="ECO:0000256" key="2">
    <source>
        <dbReference type="ARBA" id="ARBA00022840"/>
    </source>
</evidence>
<reference evidence="3 4" key="1">
    <citation type="submission" date="2021-06" db="EMBL/GenBank/DDBJ databases">
        <title>50 bacteria genomes isolated from Dapeng, Shenzhen, China.</title>
        <authorList>
            <person name="Zheng W."/>
            <person name="Yu S."/>
            <person name="Huang Y."/>
        </authorList>
    </citation>
    <scope>NUCLEOTIDE SEQUENCE [LARGE SCALE GENOMIC DNA]</scope>
    <source>
        <strain evidence="3 4">DP1N14-2</strain>
    </source>
</reference>
<protein>
    <recommendedName>
        <fullName evidence="5">AMP-binding enzyme C-terminal domain-containing protein</fullName>
    </recommendedName>
</protein>
<name>A0ABS7NJF2_9RHOB</name>
<dbReference type="Pfam" id="PF23562">
    <property type="entry name" value="AMP-binding_C_3"/>
    <property type="match status" value="1"/>
</dbReference>
<keyword evidence="2" id="KW-0067">ATP-binding</keyword>
<proteinExistence type="predicted"/>
<dbReference type="SUPFAM" id="SSF56801">
    <property type="entry name" value="Acetyl-CoA synthetase-like"/>
    <property type="match status" value="1"/>
</dbReference>
<dbReference type="PANTHER" id="PTHR43272">
    <property type="entry name" value="LONG-CHAIN-FATTY-ACID--COA LIGASE"/>
    <property type="match status" value="1"/>
</dbReference>